<dbReference type="AlphaFoldDB" id="A0A0N5CY07"/>
<feature type="domain" description="Pepsin inhibitor-3-like repeated" evidence="6">
    <location>
        <begin position="36"/>
        <end position="83"/>
    </location>
</feature>
<comment type="similarity">
    <text evidence="2">Belongs to the protease inhibitor I33 family.</text>
</comment>
<evidence type="ECO:0000256" key="1">
    <source>
        <dbReference type="ARBA" id="ARBA00004613"/>
    </source>
</evidence>
<protein>
    <submittedName>
        <fullName evidence="9">Pepsin-I3 domain-containing protein</fullName>
    </submittedName>
</protein>
<evidence type="ECO:0000256" key="2">
    <source>
        <dbReference type="ARBA" id="ARBA00008019"/>
    </source>
</evidence>
<keyword evidence="5" id="KW-1015">Disulfide bond</keyword>
<dbReference type="OrthoDB" id="5807244at2759"/>
<dbReference type="Pfam" id="PF06394">
    <property type="entry name" value="Pepsin-I3"/>
    <property type="match status" value="2"/>
</dbReference>
<sequence length="201" mass="22684">MKLALIMDLNVSIVTLVFFVFVSIYLSNAQIAYQTGTGCVITGGKFYSHGRFIRNLTNAEISQVERYKKQMAEFQRKVLQTLNKGFGKSENDTLSLPQNTSFNSLDLSQRPVIPSFCYGKDAILYVFSGCSVQNYKLYVGQEFVRDVTSLERIELEKYAEEFINMSRMNQQDVNSIPDAKTPPTTIAPPTIPPSLDFCSEL</sequence>
<dbReference type="EMBL" id="UYYF01004331">
    <property type="protein sequence ID" value="VDN02524.1"/>
    <property type="molecule type" value="Genomic_DNA"/>
</dbReference>
<dbReference type="PANTHER" id="PTHR37969:SF4">
    <property type="entry name" value="PEPSIN INHIBITOR-3-LIKE REPEATED DOMAIN-CONTAINING PROTEIN"/>
    <property type="match status" value="1"/>
</dbReference>
<accession>A0A0N5CY07</accession>
<dbReference type="InterPro" id="IPR051901">
    <property type="entry name" value="Protease_Inhibitor_I33"/>
</dbReference>
<reference evidence="9" key="1">
    <citation type="submission" date="2017-02" db="UniProtKB">
        <authorList>
            <consortium name="WormBaseParasite"/>
        </authorList>
    </citation>
    <scope>IDENTIFICATION</scope>
</reference>
<dbReference type="PANTHER" id="PTHR37969">
    <property type="entry name" value="PROTEIN CBG07421-RELATED"/>
    <property type="match status" value="1"/>
</dbReference>
<keyword evidence="8" id="KW-1185">Reference proteome</keyword>
<feature type="domain" description="Pepsin inhibitor-3-like repeated" evidence="6">
    <location>
        <begin position="113"/>
        <end position="162"/>
    </location>
</feature>
<dbReference type="OMA" id="YIFGACT"/>
<evidence type="ECO:0000256" key="4">
    <source>
        <dbReference type="ARBA" id="ARBA00022729"/>
    </source>
</evidence>
<dbReference type="GO" id="GO:0005576">
    <property type="term" value="C:extracellular region"/>
    <property type="evidence" value="ECO:0007669"/>
    <property type="project" value="UniProtKB-SubCell"/>
</dbReference>
<dbReference type="SUPFAM" id="SSF55149">
    <property type="entry name" value="Pepsin inhibitor-3"/>
    <property type="match status" value="1"/>
</dbReference>
<name>A0A0N5CY07_THECL</name>
<dbReference type="WBParaSite" id="TCLT_0000531001-mRNA-1">
    <property type="protein sequence ID" value="TCLT_0000531001-mRNA-1"/>
    <property type="gene ID" value="TCLT_0000531001"/>
</dbReference>
<evidence type="ECO:0000313" key="8">
    <source>
        <dbReference type="Proteomes" id="UP000276776"/>
    </source>
</evidence>
<evidence type="ECO:0000313" key="7">
    <source>
        <dbReference type="EMBL" id="VDN02524.1"/>
    </source>
</evidence>
<reference evidence="7 8" key="2">
    <citation type="submission" date="2018-11" db="EMBL/GenBank/DDBJ databases">
        <authorList>
            <consortium name="Pathogen Informatics"/>
        </authorList>
    </citation>
    <scope>NUCLEOTIDE SEQUENCE [LARGE SCALE GENOMIC DNA]</scope>
</reference>
<evidence type="ECO:0000256" key="5">
    <source>
        <dbReference type="ARBA" id="ARBA00023157"/>
    </source>
</evidence>
<gene>
    <name evidence="7" type="ORF">TCLT_LOCUS5299</name>
</gene>
<keyword evidence="3" id="KW-0964">Secreted</keyword>
<keyword evidence="4" id="KW-0732">Signal</keyword>
<comment type="subcellular location">
    <subcellularLocation>
        <location evidence="1">Secreted</location>
    </subcellularLocation>
</comment>
<dbReference type="Gene3D" id="3.30.1120.50">
    <property type="entry name" value="Pepsin inhibitor-3"/>
    <property type="match status" value="2"/>
</dbReference>
<evidence type="ECO:0000313" key="9">
    <source>
        <dbReference type="WBParaSite" id="TCLT_0000531001-mRNA-1"/>
    </source>
</evidence>
<evidence type="ECO:0000256" key="3">
    <source>
        <dbReference type="ARBA" id="ARBA00022525"/>
    </source>
</evidence>
<proteinExistence type="inferred from homology"/>
<dbReference type="Proteomes" id="UP000276776">
    <property type="component" value="Unassembled WGS sequence"/>
</dbReference>
<dbReference type="InterPro" id="IPR010480">
    <property type="entry name" value="Pepsin-I3"/>
</dbReference>
<evidence type="ECO:0000259" key="6">
    <source>
        <dbReference type="Pfam" id="PF06394"/>
    </source>
</evidence>
<dbReference type="InterPro" id="IPR038412">
    <property type="entry name" value="Pepsin-I3_sf"/>
</dbReference>
<organism evidence="9">
    <name type="scientific">Thelazia callipaeda</name>
    <name type="common">Oriental eyeworm</name>
    <name type="synonym">Parasitic nematode</name>
    <dbReference type="NCBI Taxonomy" id="103827"/>
    <lineage>
        <taxon>Eukaryota</taxon>
        <taxon>Metazoa</taxon>
        <taxon>Ecdysozoa</taxon>
        <taxon>Nematoda</taxon>
        <taxon>Chromadorea</taxon>
        <taxon>Rhabditida</taxon>
        <taxon>Spirurina</taxon>
        <taxon>Spiruromorpha</taxon>
        <taxon>Thelazioidea</taxon>
        <taxon>Thelaziidae</taxon>
        <taxon>Thelazia</taxon>
    </lineage>
</organism>